<dbReference type="Proteomes" id="UP000633943">
    <property type="component" value="Unassembled WGS sequence"/>
</dbReference>
<gene>
    <name evidence="2" type="ORF">GPA24_19530</name>
</gene>
<name>A0ABX1P115_9RHOO</name>
<dbReference type="RefSeq" id="WP_169204174.1">
    <property type="nucleotide sequence ID" value="NZ_WTVP01000101.1"/>
</dbReference>
<feature type="transmembrane region" description="Helical" evidence="1">
    <location>
        <begin position="37"/>
        <end position="63"/>
    </location>
</feature>
<protein>
    <submittedName>
        <fullName evidence="2">Uncharacterized protein</fullName>
    </submittedName>
</protein>
<reference evidence="2 3" key="1">
    <citation type="submission" date="2019-12" db="EMBL/GenBank/DDBJ databases">
        <title>Comparative genomics gives insights into the taxonomy of the Azoarcus-Aromatoleum group and reveals separate origins of nif in the plant-associated Azoarcus and non-plant-associated Aromatoleum sub-groups.</title>
        <authorList>
            <person name="Lafos M."/>
            <person name="Maluk M."/>
            <person name="Batista M."/>
            <person name="Junghare M."/>
            <person name="Carmona M."/>
            <person name="Faoro H."/>
            <person name="Cruz L.M."/>
            <person name="Battistoni F."/>
            <person name="De Souza E."/>
            <person name="Pedrosa F."/>
            <person name="Chen W.-M."/>
            <person name="Poole P.S."/>
            <person name="Dixon R.A."/>
            <person name="James E.K."/>
        </authorList>
    </citation>
    <scope>NUCLEOTIDE SEQUENCE [LARGE SCALE GENOMIC DNA]</scope>
    <source>
        <strain evidence="2 3">PbN1</strain>
    </source>
</reference>
<sequence length="142" mass="14241">MAVLIPGIVALVTHSSGGAMLSTVTGGYVAGTLIPASVVAAAPIALAALTTVSVVAVGSYLYFHGIPAPVAETITSVGLGTTTTKGLAVGLPELAAVLALLAAFGYVFYKTSDSFKGVVDGAADKVSTAWRGLKRRLNRKHG</sequence>
<organism evidence="2 3">
    <name type="scientific">Aromatoleum bremense</name>
    <dbReference type="NCBI Taxonomy" id="76115"/>
    <lineage>
        <taxon>Bacteria</taxon>
        <taxon>Pseudomonadati</taxon>
        <taxon>Pseudomonadota</taxon>
        <taxon>Betaproteobacteria</taxon>
        <taxon>Rhodocyclales</taxon>
        <taxon>Rhodocyclaceae</taxon>
        <taxon>Aromatoleum</taxon>
    </lineage>
</organism>
<proteinExistence type="predicted"/>
<keyword evidence="1" id="KW-0812">Transmembrane</keyword>
<keyword evidence="3" id="KW-1185">Reference proteome</keyword>
<keyword evidence="1" id="KW-1133">Transmembrane helix</keyword>
<dbReference type="EMBL" id="WTVP01000101">
    <property type="protein sequence ID" value="NMG17681.1"/>
    <property type="molecule type" value="Genomic_DNA"/>
</dbReference>
<evidence type="ECO:0000313" key="2">
    <source>
        <dbReference type="EMBL" id="NMG17681.1"/>
    </source>
</evidence>
<accession>A0ABX1P115</accession>
<evidence type="ECO:0000256" key="1">
    <source>
        <dbReference type="SAM" id="Phobius"/>
    </source>
</evidence>
<feature type="transmembrane region" description="Helical" evidence="1">
    <location>
        <begin position="84"/>
        <end position="109"/>
    </location>
</feature>
<comment type="caution">
    <text evidence="2">The sequence shown here is derived from an EMBL/GenBank/DDBJ whole genome shotgun (WGS) entry which is preliminary data.</text>
</comment>
<evidence type="ECO:0000313" key="3">
    <source>
        <dbReference type="Proteomes" id="UP000633943"/>
    </source>
</evidence>
<keyword evidence="1" id="KW-0472">Membrane</keyword>